<reference evidence="11 12" key="1">
    <citation type="journal article" date="2023" name="Microbiol. Resour. Announc.">
        <title>Complete Genome Sequence of Imperialibacter roseus strain P4T.</title>
        <authorList>
            <person name="Tizabi D.R."/>
            <person name="Bachvaroff T."/>
            <person name="Hill R.T."/>
        </authorList>
    </citation>
    <scope>NUCLEOTIDE SEQUENCE [LARGE SCALE GENOMIC DNA]</scope>
    <source>
        <strain evidence="11 12">P4T</strain>
    </source>
</reference>
<dbReference type="InterPro" id="IPR003959">
    <property type="entry name" value="ATPase_AAA_core"/>
</dbReference>
<dbReference type="PANTHER" id="PTHR11638">
    <property type="entry name" value="ATP-DEPENDENT CLP PROTEASE"/>
    <property type="match status" value="1"/>
</dbReference>
<dbReference type="InterPro" id="IPR018368">
    <property type="entry name" value="ClpA/B_CS1"/>
</dbReference>
<dbReference type="Proteomes" id="UP001302349">
    <property type="component" value="Chromosome"/>
</dbReference>
<dbReference type="Pfam" id="PF00004">
    <property type="entry name" value="AAA"/>
    <property type="match status" value="1"/>
</dbReference>
<dbReference type="Pfam" id="PF17871">
    <property type="entry name" value="AAA_lid_9"/>
    <property type="match status" value="1"/>
</dbReference>
<dbReference type="GO" id="GO:0006508">
    <property type="term" value="P:proteolysis"/>
    <property type="evidence" value="ECO:0007669"/>
    <property type="project" value="UniProtKB-KW"/>
</dbReference>
<organism evidence="11 12">
    <name type="scientific">Imperialibacter roseus</name>
    <dbReference type="NCBI Taxonomy" id="1324217"/>
    <lineage>
        <taxon>Bacteria</taxon>
        <taxon>Pseudomonadati</taxon>
        <taxon>Bacteroidota</taxon>
        <taxon>Cytophagia</taxon>
        <taxon>Cytophagales</taxon>
        <taxon>Flammeovirgaceae</taxon>
        <taxon>Imperialibacter</taxon>
    </lineage>
</organism>
<dbReference type="PRINTS" id="PR00300">
    <property type="entry name" value="CLPPROTEASEA"/>
</dbReference>
<sequence length="850" mass="95063">MEAKFSNRVKEVISLSREEALRLGHDYIGTEHLLLGMIREGEGVAVGLLKKLGVSLEELRTALEQATKGTATSNVKNLANIPLTRQSEKVLKITYLEAKIFKSQLIGTEHLLLSILRDEDNIATQILEKFDVTYEVVKELLEYQTENPLASSDTDDTDDDSSSRIFGSSGSGSAGRGEAGAAKGGEKSRTPVLDNFGRDLTKMAEDDKLDPIVGREKEIERVAQILSRRKKNNPILIGEPGVGKTAIAEGLALRIVQKKVSRVLFNKRVVTLDLASLVAGTKYRGQFEERMKAVMNEIEKSPDVILFIDELHTIVGAGGASGSLDASNMFKPALARGEIQCIGATTLDEYRQYIEKDGALARRFQVVMVDATTVEETMQILNNIKDKYESHHHVNYTPEAIASCVTLSDRYISDRFLPDKAIDVMDEAGARVHINNIHVPEDIVQLEERIEDVKKEKNRVVKSQKYEEAAQLRDKEKKLIEELENAKTRWEEETKSKRYAVDEESVAEVIAMMTGIPASRVAQKEGNKLLKMGEELAGKVIGQEEAIKKLVRSIQRTRVGLKDPKKPIGSFVFLGPTGVGKTELAKVLSTYLFDKDDSLVRIDMSEYMEKFSVSRLVGAPPGYVGYEEGGQLTEKVRRKPYAVVLLDEIEKAHPDVFNILLQVLDDGILTDGLGRRVDFRNTIIIMTSNIGVRDLKDFGAGIGFATQSRQNSMDEVMKSTIQNALKKTFSPEFLNRLDDIIIFNSLEREHIHKIIDITLGKLFRRITDLGYQVELTEKAKDFLSDKGYDPQYGARPLNRAIQKYLEDPVAEEILRGEIEEGDVILADHVTDAEQLVISLKKKKVKKEKKE</sequence>
<feature type="domain" description="Clp R" evidence="10">
    <location>
        <begin position="1"/>
        <end position="148"/>
    </location>
</feature>
<dbReference type="Pfam" id="PF10431">
    <property type="entry name" value="ClpB_D2-small"/>
    <property type="match status" value="1"/>
</dbReference>
<evidence type="ECO:0000259" key="10">
    <source>
        <dbReference type="PROSITE" id="PS51903"/>
    </source>
</evidence>
<dbReference type="CDD" id="cd19499">
    <property type="entry name" value="RecA-like_ClpB_Hsp104-like"/>
    <property type="match status" value="1"/>
</dbReference>
<dbReference type="InterPro" id="IPR050130">
    <property type="entry name" value="ClpA_ClpB"/>
</dbReference>
<dbReference type="InterPro" id="IPR036628">
    <property type="entry name" value="Clp_N_dom_sf"/>
</dbReference>
<dbReference type="CDD" id="cd00009">
    <property type="entry name" value="AAA"/>
    <property type="match status" value="1"/>
</dbReference>
<keyword evidence="7" id="KW-0175">Coiled coil</keyword>
<keyword evidence="4 6" id="KW-0143">Chaperone</keyword>
<keyword evidence="1 5" id="KW-0677">Repeat</keyword>
<keyword evidence="12" id="KW-1185">Reference proteome</keyword>
<name>A0ABZ0IP42_9BACT</name>
<dbReference type="Gene3D" id="1.10.1780.10">
    <property type="entry name" value="Clp, N-terminal domain"/>
    <property type="match status" value="1"/>
</dbReference>
<evidence type="ECO:0000256" key="8">
    <source>
        <dbReference type="SAM" id="MobiDB-lite"/>
    </source>
</evidence>
<evidence type="ECO:0000256" key="6">
    <source>
        <dbReference type="RuleBase" id="RU004432"/>
    </source>
</evidence>
<dbReference type="GO" id="GO:0005524">
    <property type="term" value="F:ATP binding"/>
    <property type="evidence" value="ECO:0007669"/>
    <property type="project" value="UniProtKB-KW"/>
</dbReference>
<comment type="similarity">
    <text evidence="6">Belongs to the ClpA/ClpB family.</text>
</comment>
<dbReference type="PANTHER" id="PTHR11638:SF18">
    <property type="entry name" value="HEAT SHOCK PROTEIN 104"/>
    <property type="match status" value="1"/>
</dbReference>
<dbReference type="InterPro" id="IPR041546">
    <property type="entry name" value="ClpA/ClpB_AAA_lid"/>
</dbReference>
<dbReference type="Gene3D" id="1.10.8.60">
    <property type="match status" value="2"/>
</dbReference>
<keyword evidence="11" id="KW-0645">Protease</keyword>
<dbReference type="Pfam" id="PF07724">
    <property type="entry name" value="AAA_2"/>
    <property type="match status" value="1"/>
</dbReference>
<evidence type="ECO:0000256" key="5">
    <source>
        <dbReference type="PROSITE-ProRule" id="PRU01251"/>
    </source>
</evidence>
<evidence type="ECO:0000313" key="11">
    <source>
        <dbReference type="EMBL" id="WOK06797.1"/>
    </source>
</evidence>
<accession>A0ABZ0IP42</accession>
<dbReference type="EMBL" id="CP136051">
    <property type="protein sequence ID" value="WOK06797.1"/>
    <property type="molecule type" value="Genomic_DNA"/>
</dbReference>
<dbReference type="Pfam" id="PF02861">
    <property type="entry name" value="Clp_N"/>
    <property type="match status" value="1"/>
</dbReference>
<dbReference type="GO" id="GO:0008233">
    <property type="term" value="F:peptidase activity"/>
    <property type="evidence" value="ECO:0007669"/>
    <property type="project" value="UniProtKB-KW"/>
</dbReference>
<evidence type="ECO:0000259" key="9">
    <source>
        <dbReference type="PROSITE" id="PS50151"/>
    </source>
</evidence>
<dbReference type="SUPFAM" id="SSF52540">
    <property type="entry name" value="P-loop containing nucleoside triphosphate hydrolases"/>
    <property type="match status" value="2"/>
</dbReference>
<keyword evidence="3 6" id="KW-0067">ATP-binding</keyword>
<evidence type="ECO:0000256" key="7">
    <source>
        <dbReference type="SAM" id="Coils"/>
    </source>
</evidence>
<feature type="region of interest" description="Disordered" evidence="8">
    <location>
        <begin position="147"/>
        <end position="192"/>
    </location>
</feature>
<dbReference type="RefSeq" id="WP_317489498.1">
    <property type="nucleotide sequence ID" value="NZ_CP136051.1"/>
</dbReference>
<dbReference type="SMART" id="SM01086">
    <property type="entry name" value="ClpB_D2-small"/>
    <property type="match status" value="1"/>
</dbReference>
<dbReference type="InterPro" id="IPR019489">
    <property type="entry name" value="Clp_ATPase_C"/>
</dbReference>
<evidence type="ECO:0000256" key="1">
    <source>
        <dbReference type="ARBA" id="ARBA00022737"/>
    </source>
</evidence>
<feature type="coiled-coil region" evidence="7">
    <location>
        <begin position="443"/>
        <end position="493"/>
    </location>
</feature>
<protein>
    <submittedName>
        <fullName evidence="11">ATP-dependent Clp protease ATP-binding subunit</fullName>
    </submittedName>
</protein>
<dbReference type="InterPro" id="IPR001270">
    <property type="entry name" value="ClpA/B"/>
</dbReference>
<dbReference type="Gene3D" id="3.40.50.300">
    <property type="entry name" value="P-loop containing nucleotide triphosphate hydrolases"/>
    <property type="match status" value="2"/>
</dbReference>
<dbReference type="InterPro" id="IPR004176">
    <property type="entry name" value="Clp_R_N"/>
</dbReference>
<dbReference type="PROSITE" id="PS50151">
    <property type="entry name" value="UVR"/>
    <property type="match status" value="1"/>
</dbReference>
<keyword evidence="2 6" id="KW-0547">Nucleotide-binding</keyword>
<proteinExistence type="inferred from homology"/>
<dbReference type="InterPro" id="IPR027417">
    <property type="entry name" value="P-loop_NTPase"/>
</dbReference>
<dbReference type="PROSITE" id="PS00870">
    <property type="entry name" value="CLPAB_1"/>
    <property type="match status" value="1"/>
</dbReference>
<evidence type="ECO:0000313" key="12">
    <source>
        <dbReference type="Proteomes" id="UP001302349"/>
    </source>
</evidence>
<feature type="compositionally biased region" description="Gly residues" evidence="8">
    <location>
        <begin position="169"/>
        <end position="178"/>
    </location>
</feature>
<gene>
    <name evidence="11" type="ORF">RT717_27395</name>
</gene>
<dbReference type="PROSITE" id="PS00871">
    <property type="entry name" value="CLPAB_2"/>
    <property type="match status" value="1"/>
</dbReference>
<feature type="domain" description="UVR" evidence="9">
    <location>
        <begin position="447"/>
        <end position="482"/>
    </location>
</feature>
<keyword evidence="11" id="KW-0378">Hydrolase</keyword>
<dbReference type="InterPro" id="IPR003593">
    <property type="entry name" value="AAA+_ATPase"/>
</dbReference>
<dbReference type="InterPro" id="IPR001943">
    <property type="entry name" value="UVR_dom"/>
</dbReference>
<dbReference type="Gene3D" id="4.10.860.10">
    <property type="entry name" value="UVR domain"/>
    <property type="match status" value="1"/>
</dbReference>
<evidence type="ECO:0000256" key="3">
    <source>
        <dbReference type="ARBA" id="ARBA00022840"/>
    </source>
</evidence>
<dbReference type="PROSITE" id="PS51903">
    <property type="entry name" value="CLP_R"/>
    <property type="match status" value="1"/>
</dbReference>
<dbReference type="InterPro" id="IPR028299">
    <property type="entry name" value="ClpA/B_CS2"/>
</dbReference>
<dbReference type="SMART" id="SM00382">
    <property type="entry name" value="AAA"/>
    <property type="match status" value="2"/>
</dbReference>
<evidence type="ECO:0000256" key="4">
    <source>
        <dbReference type="ARBA" id="ARBA00023186"/>
    </source>
</evidence>
<dbReference type="SUPFAM" id="SSF81923">
    <property type="entry name" value="Double Clp-N motif"/>
    <property type="match status" value="1"/>
</dbReference>
<evidence type="ECO:0000256" key="2">
    <source>
        <dbReference type="ARBA" id="ARBA00022741"/>
    </source>
</evidence>